<dbReference type="EMBL" id="AJWK01023079">
    <property type="status" value="NOT_ANNOTATED_CDS"/>
    <property type="molecule type" value="Genomic_DNA"/>
</dbReference>
<dbReference type="PANTHER" id="PTHR23003">
    <property type="entry name" value="RNA RECOGNITION MOTIF RRM DOMAIN CONTAINING PROTEIN"/>
    <property type="match status" value="1"/>
</dbReference>
<dbReference type="GO" id="GO:0003729">
    <property type="term" value="F:mRNA binding"/>
    <property type="evidence" value="ECO:0007669"/>
    <property type="project" value="TreeGrafter"/>
</dbReference>
<accession>A0A1B0CQ53</accession>
<evidence type="ECO:0000313" key="2">
    <source>
        <dbReference type="EMBL" id="MBC1179531.1"/>
    </source>
</evidence>
<dbReference type="EnsemblMetazoa" id="LLOJ007002-RA">
    <property type="protein sequence ID" value="LLOJ007002-PA"/>
    <property type="gene ID" value="LLOJ007002"/>
</dbReference>
<dbReference type="EMBL" id="GITU01010828">
    <property type="protein sequence ID" value="MBC1179531.1"/>
    <property type="molecule type" value="Transcribed_RNA"/>
</dbReference>
<evidence type="ECO:0000313" key="3">
    <source>
        <dbReference type="EnsemblMetazoa" id="LLOJ007002-PA"/>
    </source>
</evidence>
<reference evidence="2" key="2">
    <citation type="journal article" date="2020" name="BMC">
        <title>Leishmania infection induces a limited differential gene expression in the sand fly midgut.</title>
        <authorList>
            <person name="Coutinho-Abreu I.V."/>
            <person name="Serafim T.D."/>
            <person name="Meneses C."/>
            <person name="Kamhawi S."/>
            <person name="Oliveira F."/>
            <person name="Valenzuela J.G."/>
        </authorList>
    </citation>
    <scope>NUCLEOTIDE SEQUENCE</scope>
    <source>
        <strain evidence="2">Jacobina</strain>
        <tissue evidence="2">Midgut</tissue>
    </source>
</reference>
<dbReference type="EMBL" id="AJWK01023080">
    <property type="status" value="NOT_ANNOTATED_CDS"/>
    <property type="molecule type" value="Genomic_DNA"/>
</dbReference>
<dbReference type="Proteomes" id="UP000092461">
    <property type="component" value="Unassembled WGS sequence"/>
</dbReference>
<proteinExistence type="predicted"/>
<reference evidence="3" key="3">
    <citation type="submission" date="2020-05" db="UniProtKB">
        <authorList>
            <consortium name="EnsemblMetazoa"/>
        </authorList>
    </citation>
    <scope>IDENTIFICATION</scope>
    <source>
        <strain evidence="3">Jacobina</strain>
    </source>
</reference>
<organism evidence="3 4">
    <name type="scientific">Lutzomyia longipalpis</name>
    <name type="common">Sand fly</name>
    <dbReference type="NCBI Taxonomy" id="7200"/>
    <lineage>
        <taxon>Eukaryota</taxon>
        <taxon>Metazoa</taxon>
        <taxon>Ecdysozoa</taxon>
        <taxon>Arthropoda</taxon>
        <taxon>Hexapoda</taxon>
        <taxon>Insecta</taxon>
        <taxon>Pterygota</taxon>
        <taxon>Neoptera</taxon>
        <taxon>Endopterygota</taxon>
        <taxon>Diptera</taxon>
        <taxon>Nematocera</taxon>
        <taxon>Psychodoidea</taxon>
        <taxon>Psychodidae</taxon>
        <taxon>Lutzomyia</taxon>
        <taxon>Lutzomyia</taxon>
    </lineage>
</organism>
<evidence type="ECO:0000313" key="4">
    <source>
        <dbReference type="Proteomes" id="UP000092461"/>
    </source>
</evidence>
<dbReference type="AlphaFoldDB" id="A0A1B0CQ53"/>
<dbReference type="InterPro" id="IPR050374">
    <property type="entry name" value="RRT5_SRSF_SR"/>
</dbReference>
<dbReference type="EMBL" id="AJWK01023081">
    <property type="status" value="NOT_ANNOTATED_CDS"/>
    <property type="molecule type" value="Genomic_DNA"/>
</dbReference>
<protein>
    <submittedName>
        <fullName evidence="2 3">Uncharacterized protein</fullName>
    </submittedName>
</protein>
<dbReference type="PANTHER" id="PTHR23003:SF51">
    <property type="entry name" value="SERINE-ARGININE PROTEIN 55"/>
    <property type="match status" value="1"/>
</dbReference>
<keyword evidence="1" id="KW-0694">RNA-binding</keyword>
<evidence type="ECO:0000256" key="1">
    <source>
        <dbReference type="ARBA" id="ARBA00022884"/>
    </source>
</evidence>
<dbReference type="GO" id="GO:0005737">
    <property type="term" value="C:cytoplasm"/>
    <property type="evidence" value="ECO:0007669"/>
    <property type="project" value="TreeGrafter"/>
</dbReference>
<name>A0A1B0CQ53_LUTLO</name>
<reference evidence="4" key="1">
    <citation type="submission" date="2012-05" db="EMBL/GenBank/DDBJ databases">
        <title>Whole Genome Assembly of Lutzomyia longipalpis.</title>
        <authorList>
            <person name="Richards S."/>
            <person name="Qu C."/>
            <person name="Dillon R."/>
            <person name="Worley K."/>
            <person name="Scherer S."/>
            <person name="Batterton M."/>
            <person name="Taylor A."/>
            <person name="Hawes A."/>
            <person name="Hernandez B."/>
            <person name="Kovar C."/>
            <person name="Mandapat C."/>
            <person name="Pham C."/>
            <person name="Qu C."/>
            <person name="Jing C."/>
            <person name="Bess C."/>
            <person name="Bandaranaike D."/>
            <person name="Ngo D."/>
            <person name="Ongeri F."/>
            <person name="Arias F."/>
            <person name="Lara F."/>
            <person name="Weissenberger G."/>
            <person name="Kamau G."/>
            <person name="Han H."/>
            <person name="Shen H."/>
            <person name="Dinh H."/>
            <person name="Khalil I."/>
            <person name="Jones J."/>
            <person name="Shafer J."/>
            <person name="Jayaseelan J."/>
            <person name="Quiroz J."/>
            <person name="Blankenburg K."/>
            <person name="Nguyen L."/>
            <person name="Jackson L."/>
            <person name="Francisco L."/>
            <person name="Tang L.-Y."/>
            <person name="Pu L.-L."/>
            <person name="Perales L."/>
            <person name="Lorensuhewa L."/>
            <person name="Munidasa M."/>
            <person name="Coyle M."/>
            <person name="Taylor M."/>
            <person name="Puazo M."/>
            <person name="Firestine M."/>
            <person name="Scheel M."/>
            <person name="Javaid M."/>
            <person name="Wang M."/>
            <person name="Li M."/>
            <person name="Tabassum N."/>
            <person name="Saada N."/>
            <person name="Osuji N."/>
            <person name="Aqrawi P."/>
            <person name="Fu Q."/>
            <person name="Thornton R."/>
            <person name="Raj R."/>
            <person name="Goodspeed R."/>
            <person name="Mata R."/>
            <person name="Najjar R."/>
            <person name="Gubbala S."/>
            <person name="Lee S."/>
            <person name="Denson S."/>
            <person name="Patil S."/>
            <person name="Macmil S."/>
            <person name="Qi S."/>
            <person name="Matskevitch T."/>
            <person name="Palculict T."/>
            <person name="Mathew T."/>
            <person name="Vee V."/>
            <person name="Velamala V."/>
            <person name="Korchina V."/>
            <person name="Cai W."/>
            <person name="Liu W."/>
            <person name="Dai W."/>
            <person name="Zou X."/>
            <person name="Zhu Y."/>
            <person name="Zhang Y."/>
            <person name="Wu Y.-Q."/>
            <person name="Xin Y."/>
            <person name="Nazarath L."/>
            <person name="Kovar C."/>
            <person name="Han Y."/>
            <person name="Muzny D."/>
            <person name="Gibbs R."/>
        </authorList>
    </citation>
    <scope>NUCLEOTIDE SEQUENCE [LARGE SCALE GENOMIC DNA]</scope>
    <source>
        <strain evidence="4">Jacobina</strain>
    </source>
</reference>
<dbReference type="VEuPathDB" id="VectorBase:LLOJ007002"/>
<dbReference type="GO" id="GO:0005634">
    <property type="term" value="C:nucleus"/>
    <property type="evidence" value="ECO:0007669"/>
    <property type="project" value="TreeGrafter"/>
</dbReference>
<keyword evidence="4" id="KW-1185">Reference proteome</keyword>
<sequence>MMVLKIPEGNLINIKTTHITVNEGRDRLGPCCCGGKNLPHLSKLDLKDYMRQAGEVTYADAHKQRRNEGSSRYGPPLRTEYRLIVENLSSRVSWQEVEKWTLYRLAFWELSHGSPLQAERAGDDVCGMVTWIEEKFVIDASCATEAGARAHGHLIINLRRIAVVGLPRWPLLAQIHITLIREGVPSCDLSFCLLSTNILRVHCHEAQNEEIYAGCHNGESEEDEDET</sequence>